<evidence type="ECO:0000313" key="1">
    <source>
        <dbReference type="EMBL" id="KIZ02402.1"/>
    </source>
</evidence>
<sequence>MKDLVLAGIVVNATFGPFAKLCEGGFGAQPTRPDQALVVVADWTGAADIGQPWQRDVKARARELIDDAGWRPLYTARIVRTSRGSAFGCLTAGWGEPWRLYASSSEDSSGIEDTVLLESWEEPPKDKVVAALNAAAERRREREGSSGSGWRLW</sequence>
<gene>
    <name evidence="1" type="ORF">MNEG_5557</name>
</gene>
<evidence type="ECO:0000313" key="2">
    <source>
        <dbReference type="Proteomes" id="UP000054498"/>
    </source>
</evidence>
<dbReference type="GeneID" id="25738434"/>
<keyword evidence="2" id="KW-1185">Reference proteome</keyword>
<dbReference type="KEGG" id="mng:MNEG_5557"/>
<dbReference type="RefSeq" id="XP_013901421.1">
    <property type="nucleotide sequence ID" value="XM_014045967.1"/>
</dbReference>
<dbReference type="OrthoDB" id="540828at2759"/>
<protein>
    <recommendedName>
        <fullName evidence="3">DUF1995 domain-containing protein</fullName>
    </recommendedName>
</protein>
<evidence type="ECO:0008006" key="3">
    <source>
        <dbReference type="Google" id="ProtNLM"/>
    </source>
</evidence>
<accession>A0A0D2MPG1</accession>
<organism evidence="1 2">
    <name type="scientific">Monoraphidium neglectum</name>
    <dbReference type="NCBI Taxonomy" id="145388"/>
    <lineage>
        <taxon>Eukaryota</taxon>
        <taxon>Viridiplantae</taxon>
        <taxon>Chlorophyta</taxon>
        <taxon>core chlorophytes</taxon>
        <taxon>Chlorophyceae</taxon>
        <taxon>CS clade</taxon>
        <taxon>Sphaeropleales</taxon>
        <taxon>Selenastraceae</taxon>
        <taxon>Monoraphidium</taxon>
    </lineage>
</organism>
<dbReference type="Proteomes" id="UP000054498">
    <property type="component" value="Unassembled WGS sequence"/>
</dbReference>
<dbReference type="EMBL" id="KK101057">
    <property type="protein sequence ID" value="KIZ02402.1"/>
    <property type="molecule type" value="Genomic_DNA"/>
</dbReference>
<name>A0A0D2MPG1_9CHLO</name>
<proteinExistence type="predicted"/>
<dbReference type="AlphaFoldDB" id="A0A0D2MPG1"/>
<reference evidence="1 2" key="1">
    <citation type="journal article" date="2013" name="BMC Genomics">
        <title>Reconstruction of the lipid metabolism for the microalga Monoraphidium neglectum from its genome sequence reveals characteristics suitable for biofuel production.</title>
        <authorList>
            <person name="Bogen C."/>
            <person name="Al-Dilaimi A."/>
            <person name="Albersmeier A."/>
            <person name="Wichmann J."/>
            <person name="Grundmann M."/>
            <person name="Rupp O."/>
            <person name="Lauersen K.J."/>
            <person name="Blifernez-Klassen O."/>
            <person name="Kalinowski J."/>
            <person name="Goesmann A."/>
            <person name="Mussgnug J.H."/>
            <person name="Kruse O."/>
        </authorList>
    </citation>
    <scope>NUCLEOTIDE SEQUENCE [LARGE SCALE GENOMIC DNA]</scope>
    <source>
        <strain evidence="1 2">SAG 48.87</strain>
    </source>
</reference>